<accession>A0ABN9CLN4</accession>
<feature type="non-terminal residue" evidence="1">
    <location>
        <position position="1"/>
    </location>
</feature>
<comment type="caution">
    <text evidence="1">The sequence shown here is derived from an EMBL/GenBank/DDBJ whole genome shotgun (WGS) entry which is preliminary data.</text>
</comment>
<gene>
    <name evidence="1" type="ORF">SPARVUS_LOCUS5366500</name>
</gene>
<evidence type="ECO:0000313" key="2">
    <source>
        <dbReference type="Proteomes" id="UP001162483"/>
    </source>
</evidence>
<reference evidence="1" key="1">
    <citation type="submission" date="2023-05" db="EMBL/GenBank/DDBJ databases">
        <authorList>
            <person name="Stuckert A."/>
        </authorList>
    </citation>
    <scope>NUCLEOTIDE SEQUENCE</scope>
</reference>
<dbReference type="Proteomes" id="UP001162483">
    <property type="component" value="Unassembled WGS sequence"/>
</dbReference>
<name>A0ABN9CLN4_9NEOB</name>
<proteinExistence type="predicted"/>
<dbReference type="EMBL" id="CATNWA010011023">
    <property type="protein sequence ID" value="CAI9561011.1"/>
    <property type="molecule type" value="Genomic_DNA"/>
</dbReference>
<sequence>SPVSAHQCHLSVLNATYQWPSMPHIAASQRSLLVPVSDAYQCPSVPPISVLCVLPFSTHQ</sequence>
<keyword evidence="2" id="KW-1185">Reference proteome</keyword>
<organism evidence="1 2">
    <name type="scientific">Staurois parvus</name>
    <dbReference type="NCBI Taxonomy" id="386267"/>
    <lineage>
        <taxon>Eukaryota</taxon>
        <taxon>Metazoa</taxon>
        <taxon>Chordata</taxon>
        <taxon>Craniata</taxon>
        <taxon>Vertebrata</taxon>
        <taxon>Euteleostomi</taxon>
        <taxon>Amphibia</taxon>
        <taxon>Batrachia</taxon>
        <taxon>Anura</taxon>
        <taxon>Neobatrachia</taxon>
        <taxon>Ranoidea</taxon>
        <taxon>Ranidae</taxon>
        <taxon>Staurois</taxon>
    </lineage>
</organism>
<evidence type="ECO:0000313" key="1">
    <source>
        <dbReference type="EMBL" id="CAI9561011.1"/>
    </source>
</evidence>
<protein>
    <submittedName>
        <fullName evidence="1">Uncharacterized protein</fullName>
    </submittedName>
</protein>